<protein>
    <recommendedName>
        <fullName evidence="3">YbjN domain-containing protein</fullName>
    </recommendedName>
</protein>
<dbReference type="Gene3D" id="3.30.1460.10">
    <property type="match status" value="1"/>
</dbReference>
<comment type="caution">
    <text evidence="1">The sequence shown here is derived from an EMBL/GenBank/DDBJ whole genome shotgun (WGS) entry which is preliminary data.</text>
</comment>
<dbReference type="EMBL" id="BMRG01000007">
    <property type="protein sequence ID" value="GGP62961.1"/>
    <property type="molecule type" value="Genomic_DNA"/>
</dbReference>
<reference evidence="1" key="2">
    <citation type="submission" date="2020-09" db="EMBL/GenBank/DDBJ databases">
        <authorList>
            <person name="Sun Q."/>
            <person name="Ohkuma M."/>
        </authorList>
    </citation>
    <scope>NUCLEOTIDE SEQUENCE</scope>
    <source>
        <strain evidence="1">JCM 3313</strain>
    </source>
</reference>
<dbReference type="AlphaFoldDB" id="A0A918AQJ1"/>
<organism evidence="1 2">
    <name type="scientific">Saccharothrix coeruleofusca</name>
    <dbReference type="NCBI Taxonomy" id="33919"/>
    <lineage>
        <taxon>Bacteria</taxon>
        <taxon>Bacillati</taxon>
        <taxon>Actinomycetota</taxon>
        <taxon>Actinomycetes</taxon>
        <taxon>Pseudonocardiales</taxon>
        <taxon>Pseudonocardiaceae</taxon>
        <taxon>Saccharothrix</taxon>
    </lineage>
</organism>
<evidence type="ECO:0000313" key="1">
    <source>
        <dbReference type="EMBL" id="GGP62961.1"/>
    </source>
</evidence>
<evidence type="ECO:0008006" key="3">
    <source>
        <dbReference type="Google" id="ProtNLM"/>
    </source>
</evidence>
<name>A0A918AQJ1_9PSEU</name>
<keyword evidence="2" id="KW-1185">Reference proteome</keyword>
<reference evidence="1" key="1">
    <citation type="journal article" date="2014" name="Int. J. Syst. Evol. Microbiol.">
        <title>Complete genome sequence of Corynebacterium casei LMG S-19264T (=DSM 44701T), isolated from a smear-ripened cheese.</title>
        <authorList>
            <consortium name="US DOE Joint Genome Institute (JGI-PGF)"/>
            <person name="Walter F."/>
            <person name="Albersmeier A."/>
            <person name="Kalinowski J."/>
            <person name="Ruckert C."/>
        </authorList>
    </citation>
    <scope>NUCLEOTIDE SEQUENCE</scope>
    <source>
        <strain evidence="1">JCM 3313</strain>
    </source>
</reference>
<dbReference type="Proteomes" id="UP000639606">
    <property type="component" value="Unassembled WGS sequence"/>
</dbReference>
<gene>
    <name evidence="1" type="ORF">GCM10010185_39340</name>
</gene>
<accession>A0A918AQJ1</accession>
<dbReference type="RefSeq" id="WP_189224735.1">
    <property type="nucleotide sequence ID" value="NZ_BMRG01000007.1"/>
</dbReference>
<sequence length="135" mass="15310">MVTWGDLAAYVRDQYDVISEQDGEIRILFDFQHLNEEDERTQVIIVAREVLDRKHEWVQIATPMGLAEKVDLRELLAEIGRSSIACGAAIMGEHVVLRHSLPLQDLDIHEFTEPLALLSGTADTLEEQFFGGDDY</sequence>
<proteinExistence type="predicted"/>
<evidence type="ECO:0000313" key="2">
    <source>
        <dbReference type="Proteomes" id="UP000639606"/>
    </source>
</evidence>